<reference evidence="3" key="1">
    <citation type="journal article" date="2015" name="Nature">
        <title>Complex archaea that bridge the gap between prokaryotes and eukaryotes.</title>
        <authorList>
            <person name="Spang A."/>
            <person name="Saw J.H."/>
            <person name="Jorgensen S.L."/>
            <person name="Zaremba-Niedzwiedzka K."/>
            <person name="Martijn J."/>
            <person name="Lind A.E."/>
            <person name="van Eijk R."/>
            <person name="Schleper C."/>
            <person name="Guy L."/>
            <person name="Ettema T.J."/>
        </authorList>
    </citation>
    <scope>NUCLEOTIDE SEQUENCE</scope>
</reference>
<dbReference type="InterPro" id="IPR043502">
    <property type="entry name" value="DNA/RNA_pol_sf"/>
</dbReference>
<dbReference type="SMART" id="SM00482">
    <property type="entry name" value="POLAc"/>
    <property type="match status" value="1"/>
</dbReference>
<dbReference type="InterPro" id="IPR001098">
    <property type="entry name" value="DNA-dir_DNA_pol_A_palm_dom"/>
</dbReference>
<dbReference type="Gene3D" id="1.10.150.20">
    <property type="entry name" value="5' to 3' exonuclease, C-terminal subdomain"/>
    <property type="match status" value="1"/>
</dbReference>
<comment type="caution">
    <text evidence="3">The sequence shown here is derived from an EMBL/GenBank/DDBJ whole genome shotgun (WGS) entry which is preliminary data.</text>
</comment>
<dbReference type="Gene3D" id="3.30.70.370">
    <property type="match status" value="1"/>
</dbReference>
<dbReference type="GO" id="GO:0006302">
    <property type="term" value="P:double-strand break repair"/>
    <property type="evidence" value="ECO:0007669"/>
    <property type="project" value="TreeGrafter"/>
</dbReference>
<evidence type="ECO:0000313" key="3">
    <source>
        <dbReference type="EMBL" id="KKL45263.1"/>
    </source>
</evidence>
<dbReference type="InterPro" id="IPR002298">
    <property type="entry name" value="DNA_polymerase_A"/>
</dbReference>
<dbReference type="SUPFAM" id="SSF56672">
    <property type="entry name" value="DNA/RNA polymerases"/>
    <property type="match status" value="1"/>
</dbReference>
<accession>A0A0F9C7E3</accession>
<feature type="domain" description="DNA-directed DNA polymerase family A palm" evidence="2">
    <location>
        <begin position="176"/>
        <end position="378"/>
    </location>
</feature>
<keyword evidence="1" id="KW-0235">DNA replication</keyword>
<dbReference type="Pfam" id="PF00476">
    <property type="entry name" value="DNA_pol_A"/>
    <property type="match status" value="1"/>
</dbReference>
<evidence type="ECO:0000259" key="2">
    <source>
        <dbReference type="SMART" id="SM00482"/>
    </source>
</evidence>
<dbReference type="PANTHER" id="PTHR10133">
    <property type="entry name" value="DNA POLYMERASE I"/>
    <property type="match status" value="1"/>
</dbReference>
<dbReference type="Gene3D" id="1.20.1060.10">
    <property type="entry name" value="Taq DNA Polymerase, Chain T, domain 4"/>
    <property type="match status" value="1"/>
</dbReference>
<dbReference type="GO" id="GO:0006261">
    <property type="term" value="P:DNA-templated DNA replication"/>
    <property type="evidence" value="ECO:0007669"/>
    <property type="project" value="InterPro"/>
</dbReference>
<feature type="non-terminal residue" evidence="3">
    <location>
        <position position="1"/>
    </location>
</feature>
<sequence length="418" mass="47360">IQQVNHRVEELDKELFAVVGTSFNVNSPIQITKHMNALGIYSPVKTDKNAQSWGKEALQEFGALPGGIPPALKLIRERKMLTSLKGTFLEVFYETDGVLHGTFNNAGTLTGRCSSSDPNIQNIPALIQGVTEDTKAVQEHQSILSNLIGDAASDFTVVGMTYDADQWDEGDAGMVAARRAIVPRPGYEFLRIDYAQMEMIVFLCYIGNQRLLQQVQDTWARGEMFDYHNLVAFEVWGVKPGDEGFDLIRKKRAKPLNLGLIYGIGIRKMAKNMGSSMDEAKEYKAQYFERIEGAEQFLYRVKDMLEARGYLKNMYGRRYYIEVDKAYIGVNYLDQGSCADFMKERMWLVDTELKKQKLDAYLVLQVHDELVIEVKKDQVEQVASIARSIMEEKVFAVPLRVTIERCAESWLTGEKVVA</sequence>
<dbReference type="GO" id="GO:0003887">
    <property type="term" value="F:DNA-directed DNA polymerase activity"/>
    <property type="evidence" value="ECO:0007669"/>
    <property type="project" value="InterPro"/>
</dbReference>
<dbReference type="GO" id="GO:0003677">
    <property type="term" value="F:DNA binding"/>
    <property type="evidence" value="ECO:0007669"/>
    <property type="project" value="InterPro"/>
</dbReference>
<proteinExistence type="predicted"/>
<dbReference type="PRINTS" id="PR00868">
    <property type="entry name" value="DNAPOLI"/>
</dbReference>
<organism evidence="3">
    <name type="scientific">marine sediment metagenome</name>
    <dbReference type="NCBI Taxonomy" id="412755"/>
    <lineage>
        <taxon>unclassified sequences</taxon>
        <taxon>metagenomes</taxon>
        <taxon>ecological metagenomes</taxon>
    </lineage>
</organism>
<dbReference type="AlphaFoldDB" id="A0A0F9C7E3"/>
<gene>
    <name evidence="3" type="ORF">LCGC14_2357420</name>
</gene>
<protein>
    <recommendedName>
        <fullName evidence="2">DNA-directed DNA polymerase family A palm domain-containing protein</fullName>
    </recommendedName>
</protein>
<name>A0A0F9C7E3_9ZZZZ</name>
<dbReference type="EMBL" id="LAZR01034453">
    <property type="protein sequence ID" value="KKL45263.1"/>
    <property type="molecule type" value="Genomic_DNA"/>
</dbReference>
<evidence type="ECO:0000256" key="1">
    <source>
        <dbReference type="ARBA" id="ARBA00022705"/>
    </source>
</evidence>
<dbReference type="PANTHER" id="PTHR10133:SF27">
    <property type="entry name" value="DNA POLYMERASE NU"/>
    <property type="match status" value="1"/>
</dbReference>